<dbReference type="RefSeq" id="WP_098330408.1">
    <property type="nucleotide sequence ID" value="NZ_NTRC01000025.1"/>
</dbReference>
<dbReference type="AlphaFoldDB" id="A0A9X6Z8I8"/>
<sequence>MKKTLWQVVDESKKGKVFVTSKTLFKNLKNVLVMMEKENIVKIHEEWQSLLNKLHKHGDLNKFLKENGGFINDASDDELYTDFANWIVAQGEELFNAFQERGHIAVIEYKKKHKIQRKDYLFECMSYVFHPYIS</sequence>
<organism evidence="2 3">
    <name type="scientific">Bacillus cereus</name>
    <dbReference type="NCBI Taxonomy" id="1396"/>
    <lineage>
        <taxon>Bacteria</taxon>
        <taxon>Bacillati</taxon>
        <taxon>Bacillota</taxon>
        <taxon>Bacilli</taxon>
        <taxon>Bacillales</taxon>
        <taxon>Bacillaceae</taxon>
        <taxon>Bacillus</taxon>
        <taxon>Bacillus cereus group</taxon>
    </lineage>
</organism>
<dbReference type="Pfam" id="PF14024">
    <property type="entry name" value="DUF4240"/>
    <property type="match status" value="1"/>
</dbReference>
<evidence type="ECO:0000313" key="3">
    <source>
        <dbReference type="Proteomes" id="UP000219743"/>
    </source>
</evidence>
<dbReference type="Proteomes" id="UP000219743">
    <property type="component" value="Unassembled WGS sequence"/>
</dbReference>
<reference evidence="2 3" key="1">
    <citation type="submission" date="2017-09" db="EMBL/GenBank/DDBJ databases">
        <title>Large-scale bioinformatics analysis of Bacillus genomes uncovers conserved roles of natural products in bacterial physiology.</title>
        <authorList>
            <consortium name="Agbiome Team Llc"/>
            <person name="Bleich R.M."/>
            <person name="Kirk G.J."/>
            <person name="Santa Maria K.C."/>
            <person name="Allen S.E."/>
            <person name="Farag S."/>
            <person name="Shank E.A."/>
            <person name="Bowers A."/>
        </authorList>
    </citation>
    <scope>NUCLEOTIDE SEQUENCE [LARGE SCALE GENOMIC DNA]</scope>
    <source>
        <strain evidence="2 3">AFS024404</strain>
    </source>
</reference>
<dbReference type="InterPro" id="IPR025334">
    <property type="entry name" value="DUF4240"/>
</dbReference>
<comment type="caution">
    <text evidence="2">The sequence shown here is derived from an EMBL/GenBank/DDBJ whole genome shotgun (WGS) entry which is preliminary data.</text>
</comment>
<dbReference type="EMBL" id="NTRC01000025">
    <property type="protein sequence ID" value="PFD17778.1"/>
    <property type="molecule type" value="Genomic_DNA"/>
</dbReference>
<accession>A0A9X6Z8I8</accession>
<feature type="domain" description="DUF4240" evidence="1">
    <location>
        <begin position="3"/>
        <end position="100"/>
    </location>
</feature>
<name>A0A9X6Z8I8_BACCE</name>
<protein>
    <recommendedName>
        <fullName evidence="1">DUF4240 domain-containing protein</fullName>
    </recommendedName>
</protein>
<gene>
    <name evidence="2" type="ORF">CN263_24800</name>
</gene>
<proteinExistence type="predicted"/>
<evidence type="ECO:0000259" key="1">
    <source>
        <dbReference type="Pfam" id="PF14024"/>
    </source>
</evidence>
<evidence type="ECO:0000313" key="2">
    <source>
        <dbReference type="EMBL" id="PFD17778.1"/>
    </source>
</evidence>